<dbReference type="WBParaSite" id="MBELARI_LOCUS2172">
    <property type="protein sequence ID" value="MBELARI_LOCUS2172"/>
    <property type="gene ID" value="MBELARI_LOCUS2172"/>
</dbReference>
<evidence type="ECO:0000256" key="1">
    <source>
        <dbReference type="SAM" id="MobiDB-lite"/>
    </source>
</evidence>
<protein>
    <submittedName>
        <fullName evidence="3">Uncharacterized protein</fullName>
    </submittedName>
</protein>
<organism evidence="2 3">
    <name type="scientific">Mesorhabditis belari</name>
    <dbReference type="NCBI Taxonomy" id="2138241"/>
    <lineage>
        <taxon>Eukaryota</taxon>
        <taxon>Metazoa</taxon>
        <taxon>Ecdysozoa</taxon>
        <taxon>Nematoda</taxon>
        <taxon>Chromadorea</taxon>
        <taxon>Rhabditida</taxon>
        <taxon>Rhabditina</taxon>
        <taxon>Rhabditomorpha</taxon>
        <taxon>Rhabditoidea</taxon>
        <taxon>Rhabditidae</taxon>
        <taxon>Mesorhabditinae</taxon>
        <taxon>Mesorhabditis</taxon>
    </lineage>
</organism>
<feature type="compositionally biased region" description="Basic and acidic residues" evidence="1">
    <location>
        <begin position="44"/>
        <end position="59"/>
    </location>
</feature>
<dbReference type="Proteomes" id="UP000887575">
    <property type="component" value="Unassembled WGS sequence"/>
</dbReference>
<proteinExistence type="predicted"/>
<sequence length="212" mass="23492">MKSGNTELKLHGKAKHSNSKDQRDKLKQQVDGKTPIEPVNDLTQKLEAEVAKAKALHEQAEEEKNEASFRSTAMSNMVKKTQDRLTSLTKELEAEKEAHARTRAEAALQQAAVQPSSSHPVELPPAPTPVISQSSVIVPSVPTPTSASGTTSTVQHMTETVPHVPSNRSSRHFPINHPHSALPHHLLFLDRRLFSRLKHLQIFCQHHLPLLP</sequence>
<dbReference type="AlphaFoldDB" id="A0AAF3F539"/>
<accession>A0AAF3F539</accession>
<feature type="region of interest" description="Disordered" evidence="1">
    <location>
        <begin position="1"/>
        <end position="75"/>
    </location>
</feature>
<evidence type="ECO:0000313" key="3">
    <source>
        <dbReference type="WBParaSite" id="MBELARI_LOCUS2172"/>
    </source>
</evidence>
<keyword evidence="2" id="KW-1185">Reference proteome</keyword>
<reference evidence="3" key="1">
    <citation type="submission" date="2024-02" db="UniProtKB">
        <authorList>
            <consortium name="WormBaseParasite"/>
        </authorList>
    </citation>
    <scope>IDENTIFICATION</scope>
</reference>
<feature type="compositionally biased region" description="Basic and acidic residues" evidence="1">
    <location>
        <begin position="18"/>
        <end position="30"/>
    </location>
</feature>
<evidence type="ECO:0000313" key="2">
    <source>
        <dbReference type="Proteomes" id="UP000887575"/>
    </source>
</evidence>
<name>A0AAF3F539_9BILA</name>